<protein>
    <submittedName>
        <fullName evidence="1">Uncharacterized protein</fullName>
    </submittedName>
</protein>
<sequence>MTATHKRPINSMNIQGTFEVFNIRTGRWHGTHTEFKTAEAAVDLLNERTPGEPRYTWWCVR</sequence>
<evidence type="ECO:0000313" key="1">
    <source>
        <dbReference type="EMBL" id="QEV23934.1"/>
    </source>
</evidence>
<evidence type="ECO:0000313" key="2">
    <source>
        <dbReference type="Proteomes" id="UP000326598"/>
    </source>
</evidence>
<dbReference type="EMBL" id="CP023694">
    <property type="protein sequence ID" value="QEV23934.1"/>
    <property type="molecule type" value="Genomic_DNA"/>
</dbReference>
<organism evidence="1 2">
    <name type="scientific">Streptomyces coeruleorubidus</name>
    <dbReference type="NCBI Taxonomy" id="116188"/>
    <lineage>
        <taxon>Bacteria</taxon>
        <taxon>Bacillati</taxon>
        <taxon>Actinomycetota</taxon>
        <taxon>Actinomycetes</taxon>
        <taxon>Kitasatosporales</taxon>
        <taxon>Streptomycetaceae</taxon>
        <taxon>Streptomyces</taxon>
    </lineage>
</organism>
<gene>
    <name evidence="1" type="ORF">CP976_07100</name>
</gene>
<name>A0A5J6HYF7_STRC4</name>
<dbReference type="Proteomes" id="UP000326598">
    <property type="component" value="Chromosome"/>
</dbReference>
<proteinExistence type="predicted"/>
<dbReference type="KEGG" id="scoe:CP976_07100"/>
<accession>A0A5J6HYF7</accession>
<dbReference type="AlphaFoldDB" id="A0A5J6HYF7"/>
<reference evidence="1 2" key="1">
    <citation type="submission" date="2017-09" db="EMBL/GenBank/DDBJ databases">
        <authorList>
            <person name="Lee N."/>
            <person name="Cho B.-K."/>
        </authorList>
    </citation>
    <scope>NUCLEOTIDE SEQUENCE [LARGE SCALE GENOMIC DNA]</scope>
    <source>
        <strain evidence="1 2">ATCC 13740</strain>
    </source>
</reference>